<dbReference type="AlphaFoldDB" id="A0A941CQR6"/>
<name>A0A941CQR6_9CLOT</name>
<keyword evidence="2" id="KW-1185">Reference proteome</keyword>
<dbReference type="Proteomes" id="UP000675379">
    <property type="component" value="Unassembled WGS sequence"/>
</dbReference>
<sequence>MAEKKLPNLTQALEIKRVATSYYGDPRGFEEILFRTRNNRYVLVQRGGSESPYPVENIQQILKVQADEWLQRNA</sequence>
<organism evidence="1 2">
    <name type="scientific">Proteiniclasticum sediminis</name>
    <dbReference type="NCBI Taxonomy" id="2804028"/>
    <lineage>
        <taxon>Bacteria</taxon>
        <taxon>Bacillati</taxon>
        <taxon>Bacillota</taxon>
        <taxon>Clostridia</taxon>
        <taxon>Eubacteriales</taxon>
        <taxon>Clostridiaceae</taxon>
        <taxon>Proteiniclasticum</taxon>
    </lineage>
</organism>
<dbReference type="RefSeq" id="WP_211802384.1">
    <property type="nucleotide sequence ID" value="NZ_JAGSCS010000017.1"/>
</dbReference>
<evidence type="ECO:0000313" key="2">
    <source>
        <dbReference type="Proteomes" id="UP000675379"/>
    </source>
</evidence>
<protein>
    <submittedName>
        <fullName evidence="1">Uncharacterized protein</fullName>
    </submittedName>
</protein>
<gene>
    <name evidence="1" type="ORF">KCG48_11635</name>
</gene>
<accession>A0A941CQR6</accession>
<evidence type="ECO:0000313" key="1">
    <source>
        <dbReference type="EMBL" id="MBR0576967.1"/>
    </source>
</evidence>
<proteinExistence type="predicted"/>
<dbReference type="EMBL" id="JAGSCS010000017">
    <property type="protein sequence ID" value="MBR0576967.1"/>
    <property type="molecule type" value="Genomic_DNA"/>
</dbReference>
<comment type="caution">
    <text evidence="1">The sequence shown here is derived from an EMBL/GenBank/DDBJ whole genome shotgun (WGS) entry which is preliminary data.</text>
</comment>
<reference evidence="1" key="1">
    <citation type="submission" date="2021-04" db="EMBL/GenBank/DDBJ databases">
        <title>Proteiniclasticum sedimins sp. nov., an obligate anaerobic bacterium isolated from anaerobic sludge.</title>
        <authorList>
            <person name="Liu J."/>
        </authorList>
    </citation>
    <scope>NUCLEOTIDE SEQUENCE</scope>
    <source>
        <strain evidence="1">BAD-10</strain>
    </source>
</reference>